<name>A0AAN9KWB5_CANGL</name>
<dbReference type="Proteomes" id="UP001367508">
    <property type="component" value="Unassembled WGS sequence"/>
</dbReference>
<dbReference type="SUPFAM" id="SSF81383">
    <property type="entry name" value="F-box domain"/>
    <property type="match status" value="1"/>
</dbReference>
<keyword evidence="3" id="KW-1185">Reference proteome</keyword>
<gene>
    <name evidence="2" type="ORF">VNO77_28010</name>
</gene>
<dbReference type="InterPro" id="IPR053772">
    <property type="entry name" value="At1g61320/At1g61330-like"/>
</dbReference>
<dbReference type="InterPro" id="IPR055357">
    <property type="entry name" value="LRR_At1g61320_AtMIF1"/>
</dbReference>
<sequence length="463" mass="53783">MKEAKMRRRIGNHRKRPPDLLSNLPDEILCTILRLLPIDEAVRSSVLSKRWRFLWKQTSHLDFDVKHMIHPFTGLINASPNSHLYYILNLNKEEGVNRYGILFFLILRQHLADVTSCRFLHLPSMKLDTWIKLLVEKKKGLKDLTLECEDIGMVMNRPFPSTNRFRSILSSLRSLELTYYFLKTSYAFKSCRNLKTLKLEKMNLNDKTINGILANCVSLENFRLIRSDGFSKIYIKNSNLKLLELKYLRMNDIEVYAENLQVLVLASVVCPLKNLVLVAQNLRVLNCCNNRHFPILDPVLKYQDLLEICSDLREFKRSYIFRNLSSLSIDLDLNKEREALSILSILGSSVHLQTLRIIVPVRENANLRTIDTSARTVEDLYNFLKRGEISNYNGHKLKFVYIEGFTGTELEEQFIRHLILNSTKMKMITAVCYSSVDAQELLSLRIPSMNFTIKLMLGKPSSM</sequence>
<evidence type="ECO:0000259" key="1">
    <source>
        <dbReference type="PROSITE" id="PS50181"/>
    </source>
</evidence>
<evidence type="ECO:0000313" key="3">
    <source>
        <dbReference type="Proteomes" id="UP001367508"/>
    </source>
</evidence>
<dbReference type="SUPFAM" id="SSF52047">
    <property type="entry name" value="RNI-like"/>
    <property type="match status" value="1"/>
</dbReference>
<dbReference type="Gene3D" id="3.80.10.10">
    <property type="entry name" value="Ribonuclease Inhibitor"/>
    <property type="match status" value="1"/>
</dbReference>
<accession>A0AAN9KWB5</accession>
<protein>
    <recommendedName>
        <fullName evidence="1">F-box domain-containing protein</fullName>
    </recommendedName>
</protein>
<dbReference type="Gene3D" id="1.20.1280.50">
    <property type="match status" value="1"/>
</dbReference>
<dbReference type="EMBL" id="JAYMYQ010000006">
    <property type="protein sequence ID" value="KAK7324451.1"/>
    <property type="molecule type" value="Genomic_DNA"/>
</dbReference>
<comment type="caution">
    <text evidence="2">The sequence shown here is derived from an EMBL/GenBank/DDBJ whole genome shotgun (WGS) entry which is preliminary data.</text>
</comment>
<dbReference type="Pfam" id="PF23622">
    <property type="entry name" value="LRR_At1g61320_AtMIF1"/>
    <property type="match status" value="1"/>
</dbReference>
<dbReference type="PROSITE" id="PS50181">
    <property type="entry name" value="FBOX"/>
    <property type="match status" value="1"/>
</dbReference>
<dbReference type="CDD" id="cd22160">
    <property type="entry name" value="F-box_AtFBL13-like"/>
    <property type="match status" value="1"/>
</dbReference>
<dbReference type="PANTHER" id="PTHR34145:SF28">
    <property type="entry name" value="F-BOX DOMAIN-CONTAINING PROTEIN"/>
    <property type="match status" value="1"/>
</dbReference>
<reference evidence="2 3" key="1">
    <citation type="submission" date="2024-01" db="EMBL/GenBank/DDBJ databases">
        <title>The genomes of 5 underutilized Papilionoideae crops provide insights into root nodulation and disease resistanc.</title>
        <authorList>
            <person name="Jiang F."/>
        </authorList>
    </citation>
    <scope>NUCLEOTIDE SEQUENCE [LARGE SCALE GENOMIC DNA]</scope>
    <source>
        <strain evidence="2">LVBAO_FW01</strain>
        <tissue evidence="2">Leaves</tissue>
    </source>
</reference>
<feature type="domain" description="F-box" evidence="1">
    <location>
        <begin position="18"/>
        <end position="68"/>
    </location>
</feature>
<dbReference type="PANTHER" id="PTHR34145">
    <property type="entry name" value="OS02G0105600 PROTEIN"/>
    <property type="match status" value="1"/>
</dbReference>
<proteinExistence type="predicted"/>
<dbReference type="Pfam" id="PF00646">
    <property type="entry name" value="F-box"/>
    <property type="match status" value="1"/>
</dbReference>
<organism evidence="2 3">
    <name type="scientific">Canavalia gladiata</name>
    <name type="common">Sword bean</name>
    <name type="synonym">Dolichos gladiatus</name>
    <dbReference type="NCBI Taxonomy" id="3824"/>
    <lineage>
        <taxon>Eukaryota</taxon>
        <taxon>Viridiplantae</taxon>
        <taxon>Streptophyta</taxon>
        <taxon>Embryophyta</taxon>
        <taxon>Tracheophyta</taxon>
        <taxon>Spermatophyta</taxon>
        <taxon>Magnoliopsida</taxon>
        <taxon>eudicotyledons</taxon>
        <taxon>Gunneridae</taxon>
        <taxon>Pentapetalae</taxon>
        <taxon>rosids</taxon>
        <taxon>fabids</taxon>
        <taxon>Fabales</taxon>
        <taxon>Fabaceae</taxon>
        <taxon>Papilionoideae</taxon>
        <taxon>50 kb inversion clade</taxon>
        <taxon>NPAAA clade</taxon>
        <taxon>indigoferoid/millettioid clade</taxon>
        <taxon>Phaseoleae</taxon>
        <taxon>Canavalia</taxon>
    </lineage>
</organism>
<dbReference type="InterPro" id="IPR001810">
    <property type="entry name" value="F-box_dom"/>
</dbReference>
<dbReference type="InterPro" id="IPR036047">
    <property type="entry name" value="F-box-like_dom_sf"/>
</dbReference>
<dbReference type="InterPro" id="IPR032675">
    <property type="entry name" value="LRR_dom_sf"/>
</dbReference>
<dbReference type="AlphaFoldDB" id="A0AAN9KWB5"/>
<dbReference type="SMART" id="SM00256">
    <property type="entry name" value="FBOX"/>
    <property type="match status" value="1"/>
</dbReference>
<evidence type="ECO:0000313" key="2">
    <source>
        <dbReference type="EMBL" id="KAK7324451.1"/>
    </source>
</evidence>
<dbReference type="InterPro" id="IPR053781">
    <property type="entry name" value="F-box_AtFBL13-like"/>
</dbReference>